<dbReference type="RefSeq" id="WP_371387345.1">
    <property type="nucleotide sequence ID" value="NZ_JBGLYH010000043.1"/>
</dbReference>
<dbReference type="EMBL" id="JBGLYH010000043">
    <property type="protein sequence ID" value="MEZ7197845.1"/>
    <property type="molecule type" value="Genomic_DNA"/>
</dbReference>
<proteinExistence type="predicted"/>
<name>A0ABV4K721_9BACT</name>
<evidence type="ECO:0000256" key="1">
    <source>
        <dbReference type="SAM" id="Phobius"/>
    </source>
</evidence>
<sequence>MNREDSEQKDGFVHENGVTYFSKRTERRILFVLTMAMMLWGVVECTRGFF</sequence>
<evidence type="ECO:0000313" key="3">
    <source>
        <dbReference type="Proteomes" id="UP001568698"/>
    </source>
</evidence>
<evidence type="ECO:0000313" key="2">
    <source>
        <dbReference type="EMBL" id="MEZ7197845.1"/>
    </source>
</evidence>
<keyword evidence="3" id="KW-1185">Reference proteome</keyword>
<keyword evidence="1" id="KW-0472">Membrane</keyword>
<dbReference type="Proteomes" id="UP001568698">
    <property type="component" value="Unassembled WGS sequence"/>
</dbReference>
<accession>A0ABV4K721</accession>
<reference evidence="2 3" key="1">
    <citation type="submission" date="2024-08" db="EMBL/GenBank/DDBJ databases">
        <title>Sulfate-reducing bacteria isolated from formation water of the oil field in Kazakhstan and description of Pseudodesulfovibrio sp.</title>
        <authorList>
            <person name="Bidzhieva S.K."/>
            <person name="Tourova T.P."/>
            <person name="Grouzdev D.S."/>
            <person name="Beletsky A.V."/>
            <person name="Sokolova D.S."/>
            <person name="Samigullina S.R."/>
            <person name="Poltaraus A.B."/>
            <person name="Avtukh A.N."/>
            <person name="Tereshina V.M."/>
            <person name="Zhaparov N.S."/>
            <person name="Mardanov A.V."/>
            <person name="Nazina T.N."/>
        </authorList>
    </citation>
    <scope>NUCLEOTIDE SEQUENCE [LARGE SCALE GENOMIC DNA]</scope>
    <source>
        <strain evidence="2 3">9FUS</strain>
    </source>
</reference>
<protein>
    <submittedName>
        <fullName evidence="2">Uncharacterized protein</fullName>
    </submittedName>
</protein>
<keyword evidence="1" id="KW-1133">Transmembrane helix</keyword>
<feature type="transmembrane region" description="Helical" evidence="1">
    <location>
        <begin position="29"/>
        <end position="49"/>
    </location>
</feature>
<keyword evidence="1" id="KW-0812">Transmembrane</keyword>
<comment type="caution">
    <text evidence="2">The sequence shown here is derived from an EMBL/GenBank/DDBJ whole genome shotgun (WGS) entry which is preliminary data.</text>
</comment>
<organism evidence="2 3">
    <name type="scientific">Pseudodesulfovibrio karagichevae</name>
    <dbReference type="NCBI Taxonomy" id="3239305"/>
    <lineage>
        <taxon>Bacteria</taxon>
        <taxon>Pseudomonadati</taxon>
        <taxon>Thermodesulfobacteriota</taxon>
        <taxon>Desulfovibrionia</taxon>
        <taxon>Desulfovibrionales</taxon>
        <taxon>Desulfovibrionaceae</taxon>
    </lineage>
</organism>
<gene>
    <name evidence="2" type="ORF">AB6M95_13890</name>
</gene>